<evidence type="ECO:0000256" key="1">
    <source>
        <dbReference type="SAM" id="Phobius"/>
    </source>
</evidence>
<gene>
    <name evidence="2" type="ORF">TEA_016678</name>
</gene>
<name>A0A4S4DR70_CAMSN</name>
<accession>A0A4S4DR70</accession>
<organism evidence="2 3">
    <name type="scientific">Camellia sinensis var. sinensis</name>
    <name type="common">China tea</name>
    <dbReference type="NCBI Taxonomy" id="542762"/>
    <lineage>
        <taxon>Eukaryota</taxon>
        <taxon>Viridiplantae</taxon>
        <taxon>Streptophyta</taxon>
        <taxon>Embryophyta</taxon>
        <taxon>Tracheophyta</taxon>
        <taxon>Spermatophyta</taxon>
        <taxon>Magnoliopsida</taxon>
        <taxon>eudicotyledons</taxon>
        <taxon>Gunneridae</taxon>
        <taxon>Pentapetalae</taxon>
        <taxon>asterids</taxon>
        <taxon>Ericales</taxon>
        <taxon>Theaceae</taxon>
        <taxon>Camellia</taxon>
    </lineage>
</organism>
<evidence type="ECO:0000313" key="2">
    <source>
        <dbReference type="EMBL" id="THG05525.1"/>
    </source>
</evidence>
<reference evidence="2 3" key="1">
    <citation type="journal article" date="2018" name="Proc. Natl. Acad. Sci. U.S.A.">
        <title>Draft genome sequence of Camellia sinensis var. sinensis provides insights into the evolution of the tea genome and tea quality.</title>
        <authorList>
            <person name="Wei C."/>
            <person name="Yang H."/>
            <person name="Wang S."/>
            <person name="Zhao J."/>
            <person name="Liu C."/>
            <person name="Gao L."/>
            <person name="Xia E."/>
            <person name="Lu Y."/>
            <person name="Tai Y."/>
            <person name="She G."/>
            <person name="Sun J."/>
            <person name="Cao H."/>
            <person name="Tong W."/>
            <person name="Gao Q."/>
            <person name="Li Y."/>
            <person name="Deng W."/>
            <person name="Jiang X."/>
            <person name="Wang W."/>
            <person name="Chen Q."/>
            <person name="Zhang S."/>
            <person name="Li H."/>
            <person name="Wu J."/>
            <person name="Wang P."/>
            <person name="Li P."/>
            <person name="Shi C."/>
            <person name="Zheng F."/>
            <person name="Jian J."/>
            <person name="Huang B."/>
            <person name="Shan D."/>
            <person name="Shi M."/>
            <person name="Fang C."/>
            <person name="Yue Y."/>
            <person name="Li F."/>
            <person name="Li D."/>
            <person name="Wei S."/>
            <person name="Han B."/>
            <person name="Jiang C."/>
            <person name="Yin Y."/>
            <person name="Xia T."/>
            <person name="Zhang Z."/>
            <person name="Bennetzen J.L."/>
            <person name="Zhao S."/>
            <person name="Wan X."/>
        </authorList>
    </citation>
    <scope>NUCLEOTIDE SEQUENCE [LARGE SCALE GENOMIC DNA]</scope>
    <source>
        <strain evidence="3">cv. Shuchazao</strain>
        <tissue evidence="2">Leaf</tissue>
    </source>
</reference>
<dbReference type="Proteomes" id="UP000306102">
    <property type="component" value="Unassembled WGS sequence"/>
</dbReference>
<proteinExistence type="predicted"/>
<evidence type="ECO:0000313" key="3">
    <source>
        <dbReference type="Proteomes" id="UP000306102"/>
    </source>
</evidence>
<dbReference type="AlphaFoldDB" id="A0A4S4DR70"/>
<feature type="transmembrane region" description="Helical" evidence="1">
    <location>
        <begin position="160"/>
        <end position="180"/>
    </location>
</feature>
<comment type="caution">
    <text evidence="2">The sequence shown here is derived from an EMBL/GenBank/DDBJ whole genome shotgun (WGS) entry which is preliminary data.</text>
</comment>
<protein>
    <submittedName>
        <fullName evidence="2">Uncharacterized protein</fullName>
    </submittedName>
</protein>
<keyword evidence="1" id="KW-0812">Transmembrane</keyword>
<keyword evidence="3" id="KW-1185">Reference proteome</keyword>
<dbReference type="EMBL" id="SDRB02010597">
    <property type="protein sequence ID" value="THG05525.1"/>
    <property type="molecule type" value="Genomic_DNA"/>
</dbReference>
<feature type="transmembrane region" description="Helical" evidence="1">
    <location>
        <begin position="119"/>
        <end position="140"/>
    </location>
</feature>
<sequence>MEVKGLNIFKEFQSSLILWVTVLRSFWIHQLWVFLQSSDLVPFFPGEYGLIHFFCSLPSIRMLFEEFCGLPNGGFASSSWPYFPENTALGSGSSNYSLPPSFSVAVWCWKLARWVKITCISLVYGYFWQFKVCGLAFVGFGRDNNLNQTGSSQTFSFECAALISFLSFLPLFMSSVLPIFDEFMGVDCALYSV</sequence>
<keyword evidence="1" id="KW-0472">Membrane</keyword>
<keyword evidence="1" id="KW-1133">Transmembrane helix</keyword>